<evidence type="ECO:0000256" key="2">
    <source>
        <dbReference type="ARBA" id="ARBA00035108"/>
    </source>
</evidence>
<dbReference type="GO" id="GO:0031411">
    <property type="term" value="C:gas vesicle"/>
    <property type="evidence" value="ECO:0007669"/>
    <property type="project" value="UniProtKB-SubCell"/>
</dbReference>
<evidence type="ECO:0000256" key="5">
    <source>
        <dbReference type="SAM" id="MobiDB-lite"/>
    </source>
</evidence>
<sequence length="334" mass="36727">MIDDSVSGVDKSRDEDDEPQTDTISTDVDDGRYIYCLIDTNSHISELPSDGDIQTDGIDGASPSIVNANGNVVDSTGRVGAVVHSCTHTYEAANLATVQRRILSHQRVVDAAGSIYDTPLPLRFNTVFEGGDEGVRTWIHDNYDQIDSALTTLAGTWEYRIGLVWDASQFESMVAETDEELQRIENQQVTATEGTAFLLNKQYKRRLATLRNERRKELIEALQTCVEPLAVEMTEQGGRDIDVGGLSDRDIGEHDSDADTDALNQENTDNDDDDNNSDTDTDENGELIERVAVRVSADAETALGDQLDEFVERDGVSVTFTGPWPPYTFAPNIG</sequence>
<evidence type="ECO:0000313" key="7">
    <source>
        <dbReference type="Proteomes" id="UP000030649"/>
    </source>
</evidence>
<dbReference type="PANTHER" id="PTHR36852">
    <property type="entry name" value="PROTEIN GVPL 2"/>
    <property type="match status" value="1"/>
</dbReference>
<dbReference type="GO" id="GO:0031412">
    <property type="term" value="P:gas vesicle organization"/>
    <property type="evidence" value="ECO:0007669"/>
    <property type="project" value="InterPro"/>
</dbReference>
<name>U1PG42_9EURY</name>
<feature type="coiled-coil region" evidence="4">
    <location>
        <begin position="167"/>
        <end position="220"/>
    </location>
</feature>
<keyword evidence="1" id="KW-0304">Gas vesicle</keyword>
<comment type="similarity">
    <text evidence="3">Belongs to the gas vesicle GvpF/GvpL family.</text>
</comment>
<evidence type="ECO:0000256" key="1">
    <source>
        <dbReference type="ARBA" id="ARBA00022987"/>
    </source>
</evidence>
<dbReference type="NCBIfam" id="NF045778">
    <property type="entry name" value="gas_vesic_GvpL"/>
    <property type="match status" value="1"/>
</dbReference>
<dbReference type="InterPro" id="IPR054796">
    <property type="entry name" value="Gas_vesic_GvpL"/>
</dbReference>
<accession>U1PG42</accession>
<dbReference type="InterPro" id="IPR009430">
    <property type="entry name" value="GvpL/GvpF"/>
</dbReference>
<dbReference type="Proteomes" id="UP000030649">
    <property type="component" value="Unassembled WGS sequence"/>
</dbReference>
<proteinExistence type="inferred from homology"/>
<evidence type="ECO:0000256" key="3">
    <source>
        <dbReference type="ARBA" id="ARBA00035643"/>
    </source>
</evidence>
<dbReference type="Pfam" id="PF06386">
    <property type="entry name" value="GvpL_GvpF"/>
    <property type="match status" value="1"/>
</dbReference>
<feature type="region of interest" description="Disordered" evidence="5">
    <location>
        <begin position="1"/>
        <end position="26"/>
    </location>
</feature>
<evidence type="ECO:0000256" key="4">
    <source>
        <dbReference type="SAM" id="Coils"/>
    </source>
</evidence>
<reference evidence="6 7" key="1">
    <citation type="journal article" date="2013" name="PLoS ONE">
        <title>Assembly-driven community genomics of a hypersaline microbial ecosystem.</title>
        <authorList>
            <person name="Podell S."/>
            <person name="Ugalde J.A."/>
            <person name="Narasingarao P."/>
            <person name="Banfield J.F."/>
            <person name="Heidelberg K.B."/>
            <person name="Allen E.E."/>
        </authorList>
    </citation>
    <scope>NUCLEOTIDE SEQUENCE [LARGE SCALE GENOMIC DNA]</scope>
    <source>
        <strain evidence="7">J07HQW1</strain>
    </source>
</reference>
<feature type="compositionally biased region" description="Basic and acidic residues" evidence="5">
    <location>
        <begin position="237"/>
        <end position="257"/>
    </location>
</feature>
<dbReference type="HOGENOM" id="CLU_065736_1_0_2"/>
<dbReference type="PANTHER" id="PTHR36852:SF1">
    <property type="entry name" value="PROTEIN GVPL 2"/>
    <property type="match status" value="1"/>
</dbReference>
<dbReference type="STRING" id="1238424.J07HQW1_01133"/>
<feature type="compositionally biased region" description="Acidic residues" evidence="5">
    <location>
        <begin position="268"/>
        <end position="286"/>
    </location>
</feature>
<protein>
    <submittedName>
        <fullName evidence="6">Gas vesicle synthesis protein GvpL/GvpF</fullName>
    </submittedName>
</protein>
<organism evidence="6 7">
    <name type="scientific">Haloquadratum walsbyi J07HQW1</name>
    <dbReference type="NCBI Taxonomy" id="1238424"/>
    <lineage>
        <taxon>Archaea</taxon>
        <taxon>Methanobacteriati</taxon>
        <taxon>Methanobacteriota</taxon>
        <taxon>Stenosarchaea group</taxon>
        <taxon>Halobacteria</taxon>
        <taxon>Halobacteriales</taxon>
        <taxon>Haloferacaceae</taxon>
        <taxon>Haloquadratum</taxon>
    </lineage>
</organism>
<evidence type="ECO:0000313" key="6">
    <source>
        <dbReference type="EMBL" id="ERG91101.1"/>
    </source>
</evidence>
<feature type="region of interest" description="Disordered" evidence="5">
    <location>
        <begin position="236"/>
        <end position="286"/>
    </location>
</feature>
<dbReference type="EMBL" id="KE356560">
    <property type="protein sequence ID" value="ERG91101.1"/>
    <property type="molecule type" value="Genomic_DNA"/>
</dbReference>
<dbReference type="AlphaFoldDB" id="U1PG42"/>
<gene>
    <name evidence="6" type="ORF">J07HQW1_01133</name>
</gene>
<comment type="subcellular location">
    <subcellularLocation>
        <location evidence="2">Gas vesicle</location>
    </subcellularLocation>
</comment>
<keyword evidence="4" id="KW-0175">Coiled coil</keyword>